<gene>
    <name evidence="2" type="ORF">ANN_21070</name>
</gene>
<organism evidence="2 3">
    <name type="scientific">Periplaneta americana</name>
    <name type="common">American cockroach</name>
    <name type="synonym">Blatta americana</name>
    <dbReference type="NCBI Taxonomy" id="6978"/>
    <lineage>
        <taxon>Eukaryota</taxon>
        <taxon>Metazoa</taxon>
        <taxon>Ecdysozoa</taxon>
        <taxon>Arthropoda</taxon>
        <taxon>Hexapoda</taxon>
        <taxon>Insecta</taxon>
        <taxon>Pterygota</taxon>
        <taxon>Neoptera</taxon>
        <taxon>Polyneoptera</taxon>
        <taxon>Dictyoptera</taxon>
        <taxon>Blattodea</taxon>
        <taxon>Blattoidea</taxon>
        <taxon>Blattidae</taxon>
        <taxon>Blattinae</taxon>
        <taxon>Periplaneta</taxon>
    </lineage>
</organism>
<evidence type="ECO:0000313" key="2">
    <source>
        <dbReference type="EMBL" id="KAJ4432451.1"/>
    </source>
</evidence>
<reference evidence="2 3" key="1">
    <citation type="journal article" date="2022" name="Allergy">
        <title>Genome assembly and annotation of Periplaneta americana reveal a comprehensive cockroach allergen profile.</title>
        <authorList>
            <person name="Wang L."/>
            <person name="Xiong Q."/>
            <person name="Saelim N."/>
            <person name="Wang L."/>
            <person name="Nong W."/>
            <person name="Wan A.T."/>
            <person name="Shi M."/>
            <person name="Liu X."/>
            <person name="Cao Q."/>
            <person name="Hui J.H.L."/>
            <person name="Sookrung N."/>
            <person name="Leung T.F."/>
            <person name="Tungtrongchitr A."/>
            <person name="Tsui S.K.W."/>
        </authorList>
    </citation>
    <scope>NUCLEOTIDE SEQUENCE [LARGE SCALE GENOMIC DNA]</scope>
    <source>
        <strain evidence="2">PWHHKU_190912</strain>
    </source>
</reference>
<dbReference type="Proteomes" id="UP001148838">
    <property type="component" value="Unassembled WGS sequence"/>
</dbReference>
<evidence type="ECO:0000256" key="1">
    <source>
        <dbReference type="SAM" id="MobiDB-lite"/>
    </source>
</evidence>
<accession>A0ABQ8SF82</accession>
<feature type="region of interest" description="Disordered" evidence="1">
    <location>
        <begin position="1"/>
        <end position="48"/>
    </location>
</feature>
<proteinExistence type="predicted"/>
<protein>
    <submittedName>
        <fullName evidence="2">Uncharacterized protein</fullName>
    </submittedName>
</protein>
<keyword evidence="3" id="KW-1185">Reference proteome</keyword>
<evidence type="ECO:0000313" key="3">
    <source>
        <dbReference type="Proteomes" id="UP001148838"/>
    </source>
</evidence>
<name>A0ABQ8SF82_PERAM</name>
<comment type="caution">
    <text evidence="2">The sequence shown here is derived from an EMBL/GenBank/DDBJ whole genome shotgun (WGS) entry which is preliminary data.</text>
</comment>
<feature type="compositionally biased region" description="Acidic residues" evidence="1">
    <location>
        <begin position="22"/>
        <end position="34"/>
    </location>
</feature>
<dbReference type="EMBL" id="JAJSOF020000029">
    <property type="protein sequence ID" value="KAJ4432451.1"/>
    <property type="molecule type" value="Genomic_DNA"/>
</dbReference>
<sequence>MSGLLGGNEPPDSLNAKYSVQTEEDEEYRDDMEEAPGPSSTESDFVPDNATLKEPHLLTQSELNDFIRDLELPKNEAELLRQRKGFP</sequence>